<keyword evidence="4 6" id="KW-0315">Glutamine amidotransferase</keyword>
<comment type="catalytic activity">
    <reaction evidence="5">
        <text>L-aspartate + L-glutamine + ATP + H2O = L-asparagine + L-glutamate + AMP + diphosphate + H(+)</text>
        <dbReference type="Rhea" id="RHEA:12228"/>
        <dbReference type="ChEBI" id="CHEBI:15377"/>
        <dbReference type="ChEBI" id="CHEBI:15378"/>
        <dbReference type="ChEBI" id="CHEBI:29985"/>
        <dbReference type="ChEBI" id="CHEBI:29991"/>
        <dbReference type="ChEBI" id="CHEBI:30616"/>
        <dbReference type="ChEBI" id="CHEBI:33019"/>
        <dbReference type="ChEBI" id="CHEBI:58048"/>
        <dbReference type="ChEBI" id="CHEBI:58359"/>
        <dbReference type="ChEBI" id="CHEBI:456215"/>
        <dbReference type="EC" id="6.3.5.4"/>
    </reaction>
</comment>
<evidence type="ECO:0000256" key="7">
    <source>
        <dbReference type="PIRSR" id="PIRSR001589-2"/>
    </source>
</evidence>
<dbReference type="PANTHER" id="PTHR43284:SF1">
    <property type="entry name" value="ASPARAGINE SYNTHETASE"/>
    <property type="match status" value="1"/>
</dbReference>
<keyword evidence="3 5" id="KW-0067">ATP-binding</keyword>
<dbReference type="eggNOG" id="arCOG00071">
    <property type="taxonomic scope" value="Archaea"/>
</dbReference>
<dbReference type="Gene3D" id="3.40.50.620">
    <property type="entry name" value="HUPs"/>
    <property type="match status" value="1"/>
</dbReference>
<dbReference type="InterPro" id="IPR014729">
    <property type="entry name" value="Rossmann-like_a/b/a_fold"/>
</dbReference>
<dbReference type="PIRSF" id="PIRSF001589">
    <property type="entry name" value="Asn_synthetase_glu-h"/>
    <property type="match status" value="1"/>
</dbReference>
<evidence type="ECO:0000256" key="3">
    <source>
        <dbReference type="ARBA" id="ARBA00022840"/>
    </source>
</evidence>
<keyword evidence="2 5" id="KW-0547">Nucleotide-binding</keyword>
<dbReference type="PANTHER" id="PTHR43284">
    <property type="entry name" value="ASPARAGINE SYNTHETASE (GLUTAMINE-HYDROLYZING)"/>
    <property type="match status" value="1"/>
</dbReference>
<dbReference type="CDD" id="cd00712">
    <property type="entry name" value="AsnB"/>
    <property type="match status" value="1"/>
</dbReference>
<evidence type="ECO:0000256" key="4">
    <source>
        <dbReference type="ARBA" id="ARBA00022962"/>
    </source>
</evidence>
<evidence type="ECO:0000313" key="11">
    <source>
        <dbReference type="Proteomes" id="UP000005233"/>
    </source>
</evidence>
<sequence>MCGICGVLGMNDEGLVRRMCDLIRHRGPDDDGYYSDENFCMGMRRLAIIGIASGHQPIRNEDGTIQVVYNGEIYNFLALRADLEAKGHRFYTSCDTEVIPHLYEEYGDAFPEHLRGMFAISLWDSSKKRLVLVRDRLGIKPLYYTTIDGAFLFASEAKQFFAHEGFKPEMNAEAVDRMFTYRTIPGTDTMFRGVYRLLPGHMLVHEGGKPVIARYWDMPDSEAPVAVEGAYVARLRELLEESVRIRLMSEVPLGAYLSGGLDSSAIVAMMSRHSDEPVNTFTVGYGESSDEFEYARMVADHCGANHHEIKISMDRMTQFIPVSIWHAEVPLSDPAAIPFYVTSRELKKYVTVALLGEGSDELYAGYDEYHPLSYSFIPEWLRKKYFEFRRIPLTARDKRRYFGAAIKSGIDASREMDSLLSAGEGDILYRTLRFDVKQMLPSHQLLRVDKISMAHSIEARVPFLDHKLVEYSMSLPSWVKLNGGVHKYILKKAVEDLLPSTIIRRPKKGFNIPIDTWMEKDLKEVIASVLDSSRFERRGYFNADAVRQLSRSQGLSRGKAKYATWLAFMVEMWSRVFVDQDVKSRTLDIARLV</sequence>
<dbReference type="Pfam" id="PF00733">
    <property type="entry name" value="Asn_synthase"/>
    <property type="match status" value="1"/>
</dbReference>
<dbReference type="Gene3D" id="3.60.20.10">
    <property type="entry name" value="Glutamine Phosphoribosylpyrophosphate, subunit 1, domain 1"/>
    <property type="match status" value="1"/>
</dbReference>
<accession>H8I8B8</accession>
<dbReference type="CDD" id="cd01991">
    <property type="entry name" value="Asn_synthase_B_C"/>
    <property type="match status" value="1"/>
</dbReference>
<proteinExistence type="inferred from homology"/>
<keyword evidence="10" id="KW-0436">Ligase</keyword>
<dbReference type="SUPFAM" id="SSF52402">
    <property type="entry name" value="Adenine nucleotide alpha hydrolases-like"/>
    <property type="match status" value="1"/>
</dbReference>
<dbReference type="KEGG" id="mez:Mtc_0200"/>
<keyword evidence="6" id="KW-0061">Asparagine biosynthesis</keyword>
<feature type="binding site" evidence="7">
    <location>
        <position position="95"/>
    </location>
    <ligand>
        <name>L-glutamine</name>
        <dbReference type="ChEBI" id="CHEBI:58359"/>
    </ligand>
</feature>
<dbReference type="eggNOG" id="arCOG00057">
    <property type="taxonomic scope" value="Archaea"/>
</dbReference>
<feature type="binding site" evidence="7">
    <location>
        <position position="283"/>
    </location>
    <ligand>
        <name>ATP</name>
        <dbReference type="ChEBI" id="CHEBI:30616"/>
    </ligand>
</feature>
<evidence type="ECO:0000256" key="5">
    <source>
        <dbReference type="PIRNR" id="PIRNR001589"/>
    </source>
</evidence>
<dbReference type="SUPFAM" id="SSF56235">
    <property type="entry name" value="N-terminal nucleophile aminohydrolases (Ntn hydrolases)"/>
    <property type="match status" value="1"/>
</dbReference>
<dbReference type="GO" id="GO:0004066">
    <property type="term" value="F:asparagine synthase (glutamine-hydrolyzing) activity"/>
    <property type="evidence" value="ECO:0007669"/>
    <property type="project" value="UniProtKB-EC"/>
</dbReference>
<dbReference type="GO" id="GO:0006529">
    <property type="term" value="P:asparagine biosynthetic process"/>
    <property type="evidence" value="ECO:0007669"/>
    <property type="project" value="UniProtKB-KW"/>
</dbReference>
<organism evidence="10 11">
    <name type="scientific">Methanocella conradii (strain DSM 24694 / JCM 17849 / CGMCC 1.5162 / HZ254)</name>
    <dbReference type="NCBI Taxonomy" id="1041930"/>
    <lineage>
        <taxon>Archaea</taxon>
        <taxon>Methanobacteriati</taxon>
        <taxon>Methanobacteriota</taxon>
        <taxon>Stenosarchaea group</taxon>
        <taxon>Methanomicrobia</taxon>
        <taxon>Methanocellales</taxon>
        <taxon>Methanocellaceae</taxon>
        <taxon>Methanocella</taxon>
    </lineage>
</organism>
<keyword evidence="6" id="KW-0028">Amino-acid biosynthesis</keyword>
<feature type="active site" description="For GATase activity" evidence="6">
    <location>
        <position position="2"/>
    </location>
</feature>
<dbReference type="InterPro" id="IPR029055">
    <property type="entry name" value="Ntn_hydrolases_N"/>
</dbReference>
<dbReference type="InterPro" id="IPR001962">
    <property type="entry name" value="Asn_synthase"/>
</dbReference>
<dbReference type="GeneID" id="11970961"/>
<dbReference type="Proteomes" id="UP000005233">
    <property type="component" value="Chromosome"/>
</dbReference>
<dbReference type="EC" id="6.3.5.4" evidence="5"/>
<dbReference type="InterPro" id="IPR017932">
    <property type="entry name" value="GATase_2_dom"/>
</dbReference>
<keyword evidence="11" id="KW-1185">Reference proteome</keyword>
<dbReference type="RefSeq" id="WP_014404810.1">
    <property type="nucleotide sequence ID" value="NC_017034.1"/>
</dbReference>
<dbReference type="InterPro" id="IPR006426">
    <property type="entry name" value="Asn_synth_AEB"/>
</dbReference>
<evidence type="ECO:0000259" key="9">
    <source>
        <dbReference type="PROSITE" id="PS51278"/>
    </source>
</evidence>
<dbReference type="HOGENOM" id="CLU_014658_3_1_2"/>
<dbReference type="STRING" id="1041930.Mtc_0200"/>
<comment type="similarity">
    <text evidence="1">Belongs to the asparagine synthetase family.</text>
</comment>
<protein>
    <recommendedName>
        <fullName evidence="5">Putative asparagine synthetase [glutamine-hydrolyzing]</fullName>
        <ecNumber evidence="5">6.3.5.4</ecNumber>
    </recommendedName>
</protein>
<dbReference type="NCBIfam" id="TIGR01536">
    <property type="entry name" value="asn_synth_AEB"/>
    <property type="match status" value="1"/>
</dbReference>
<dbReference type="Pfam" id="PF13537">
    <property type="entry name" value="GATase_7"/>
    <property type="match status" value="1"/>
</dbReference>
<dbReference type="AlphaFoldDB" id="H8I8B8"/>
<evidence type="ECO:0000256" key="8">
    <source>
        <dbReference type="PIRSR" id="PIRSR001589-3"/>
    </source>
</evidence>
<evidence type="ECO:0000256" key="6">
    <source>
        <dbReference type="PIRSR" id="PIRSR001589-1"/>
    </source>
</evidence>
<dbReference type="EMBL" id="CP003243">
    <property type="protein sequence ID" value="AFC98971.1"/>
    <property type="molecule type" value="Genomic_DNA"/>
</dbReference>
<feature type="domain" description="Glutamine amidotransferase type-2" evidence="9">
    <location>
        <begin position="2"/>
        <end position="208"/>
    </location>
</feature>
<reference evidence="10 11" key="1">
    <citation type="journal article" date="2012" name="J. Bacteriol.">
        <title>Complete genome sequence of a thermophilic methanogen, Methanocella conradii HZ254, isolated from Chinese rice field soil.</title>
        <authorList>
            <person name="Lu Z."/>
            <person name="Lu Y."/>
        </authorList>
    </citation>
    <scope>NUCLEOTIDE SEQUENCE [LARGE SCALE GENOMIC DNA]</scope>
    <source>
        <strain evidence="11">DSM 24694 / JCM 17849 / CGMCC 1.5162 / HZ254</strain>
    </source>
</reference>
<evidence type="ECO:0000313" key="10">
    <source>
        <dbReference type="EMBL" id="AFC98971.1"/>
    </source>
</evidence>
<dbReference type="InterPro" id="IPR033738">
    <property type="entry name" value="AsnB_N"/>
</dbReference>
<dbReference type="GO" id="GO:0005524">
    <property type="term" value="F:ATP binding"/>
    <property type="evidence" value="ECO:0007669"/>
    <property type="project" value="UniProtKB-KW"/>
</dbReference>
<evidence type="ECO:0000256" key="1">
    <source>
        <dbReference type="ARBA" id="ARBA00005752"/>
    </source>
</evidence>
<name>H8I8B8_METCZ</name>
<dbReference type="PROSITE" id="PS51278">
    <property type="entry name" value="GATASE_TYPE_2"/>
    <property type="match status" value="1"/>
</dbReference>
<gene>
    <name evidence="10" type="primary">asnB-1</name>
    <name evidence="10" type="ordered locus">Mtc_0200</name>
</gene>
<feature type="site" description="Important for beta-aspartyl-AMP intermediate formation" evidence="8">
    <location>
        <position position="357"/>
    </location>
</feature>
<dbReference type="InterPro" id="IPR051786">
    <property type="entry name" value="ASN_synthetase/amidase"/>
</dbReference>
<evidence type="ECO:0000256" key="2">
    <source>
        <dbReference type="ARBA" id="ARBA00022741"/>
    </source>
</evidence>
<dbReference type="GO" id="GO:0005829">
    <property type="term" value="C:cytosol"/>
    <property type="evidence" value="ECO:0007669"/>
    <property type="project" value="TreeGrafter"/>
</dbReference>
<dbReference type="OrthoDB" id="8692at2157"/>